<keyword evidence="2" id="KW-0560">Oxidoreductase</keyword>
<dbReference type="CDD" id="cd05233">
    <property type="entry name" value="SDR_c"/>
    <property type="match status" value="1"/>
</dbReference>
<dbReference type="OMA" id="WFGERGN"/>
<dbReference type="PRINTS" id="PR00081">
    <property type="entry name" value="GDHRDH"/>
</dbReference>
<dbReference type="PANTHER" id="PTHR24321">
    <property type="entry name" value="DEHYDROGENASES, SHORT CHAIN"/>
    <property type="match status" value="1"/>
</dbReference>
<reference evidence="4" key="1">
    <citation type="journal article" date="2012" name="Science">
        <title>The Paleozoic origin of enzymatic lignin decomposition reconstructed from 31 fungal genomes.</title>
        <authorList>
            <person name="Floudas D."/>
            <person name="Binder M."/>
            <person name="Riley R."/>
            <person name="Barry K."/>
            <person name="Blanchette R.A."/>
            <person name="Henrissat B."/>
            <person name="Martinez A.T."/>
            <person name="Otillar R."/>
            <person name="Spatafora J.W."/>
            <person name="Yadav J.S."/>
            <person name="Aerts A."/>
            <person name="Benoit I."/>
            <person name="Boyd A."/>
            <person name="Carlson A."/>
            <person name="Copeland A."/>
            <person name="Coutinho P.M."/>
            <person name="de Vries R.P."/>
            <person name="Ferreira P."/>
            <person name="Findley K."/>
            <person name="Foster B."/>
            <person name="Gaskell J."/>
            <person name="Glotzer D."/>
            <person name="Gorecki P."/>
            <person name="Heitman J."/>
            <person name="Hesse C."/>
            <person name="Hori C."/>
            <person name="Igarashi K."/>
            <person name="Jurgens J.A."/>
            <person name="Kallen N."/>
            <person name="Kersten P."/>
            <person name="Kohler A."/>
            <person name="Kuees U."/>
            <person name="Kumar T.K.A."/>
            <person name="Kuo A."/>
            <person name="LaButti K."/>
            <person name="Larrondo L.F."/>
            <person name="Lindquist E."/>
            <person name="Ling A."/>
            <person name="Lombard V."/>
            <person name="Lucas S."/>
            <person name="Lundell T."/>
            <person name="Martin R."/>
            <person name="McLaughlin D.J."/>
            <person name="Morgenstern I."/>
            <person name="Morin E."/>
            <person name="Murat C."/>
            <person name="Nagy L.G."/>
            <person name="Nolan M."/>
            <person name="Ohm R.A."/>
            <person name="Patyshakuliyeva A."/>
            <person name="Rokas A."/>
            <person name="Ruiz-Duenas F.J."/>
            <person name="Sabat G."/>
            <person name="Salamov A."/>
            <person name="Samejima M."/>
            <person name="Schmutz J."/>
            <person name="Slot J.C."/>
            <person name="St John F."/>
            <person name="Stenlid J."/>
            <person name="Sun H."/>
            <person name="Sun S."/>
            <person name="Syed K."/>
            <person name="Tsang A."/>
            <person name="Wiebenga A."/>
            <person name="Young D."/>
            <person name="Pisabarro A."/>
            <person name="Eastwood D.C."/>
            <person name="Martin F."/>
            <person name="Cullen D."/>
            <person name="Grigoriev I.V."/>
            <person name="Hibbett D.S."/>
        </authorList>
    </citation>
    <scope>NUCLEOTIDE SEQUENCE [LARGE SCALE GENOMIC DNA]</scope>
    <source>
        <strain evidence="4">FP-91666</strain>
    </source>
</reference>
<evidence type="ECO:0000313" key="4">
    <source>
        <dbReference type="Proteomes" id="UP000053927"/>
    </source>
</evidence>
<evidence type="ECO:0000313" key="3">
    <source>
        <dbReference type="EMBL" id="EIM80013.1"/>
    </source>
</evidence>
<dbReference type="GO" id="GO:0016491">
    <property type="term" value="F:oxidoreductase activity"/>
    <property type="evidence" value="ECO:0007669"/>
    <property type="project" value="UniProtKB-KW"/>
</dbReference>
<keyword evidence="4" id="KW-1185">Reference proteome</keyword>
<evidence type="ECO:0000256" key="1">
    <source>
        <dbReference type="ARBA" id="ARBA00006484"/>
    </source>
</evidence>
<protein>
    <submittedName>
        <fullName evidence="3">NAD-P-binding protein</fullName>
    </submittedName>
</protein>
<dbReference type="InterPro" id="IPR036291">
    <property type="entry name" value="NAD(P)-bd_dom_sf"/>
</dbReference>
<comment type="similarity">
    <text evidence="1">Belongs to the short-chain dehydrogenases/reductases (SDR) family.</text>
</comment>
<dbReference type="Proteomes" id="UP000053927">
    <property type="component" value="Unassembled WGS sequence"/>
</dbReference>
<sequence>MDLSLNLEGTHVVITGAAGYIGSVTVAAFLTAGANVSALDINPSKLIANLSSDFGTATATRSLSTSAEYLASHPNLYVLPPSDVTSESSLSSAFELARQKFGPVQCCVALASLDLSVLEHHGSLVDMSVEQWRKTSQVNVEGTFLTAREWLRGVKVQVVEGTPERDEKEEWNLSLIIVGSESGWFGERGNADYSAGKSAVQVGLLQSLRGDVVRVHPRARVNAIAPGAVDTAQFRRECEANPEQYWLDAQATTAQKRPIPVEAVAKCILFLASESWSGHIHGQVLNVDGGKMGKLMWTKDEIL</sequence>
<dbReference type="GeneID" id="18804184"/>
<evidence type="ECO:0000256" key="2">
    <source>
        <dbReference type="ARBA" id="ARBA00023002"/>
    </source>
</evidence>
<accession>R7RYV8</accession>
<organism evidence="3 4">
    <name type="scientific">Stereum hirsutum (strain FP-91666)</name>
    <name type="common">White-rot fungus</name>
    <dbReference type="NCBI Taxonomy" id="721885"/>
    <lineage>
        <taxon>Eukaryota</taxon>
        <taxon>Fungi</taxon>
        <taxon>Dikarya</taxon>
        <taxon>Basidiomycota</taxon>
        <taxon>Agaricomycotina</taxon>
        <taxon>Agaricomycetes</taxon>
        <taxon>Russulales</taxon>
        <taxon>Stereaceae</taxon>
        <taxon>Stereum</taxon>
    </lineage>
</organism>
<dbReference type="eggNOG" id="KOG0725">
    <property type="taxonomic scope" value="Eukaryota"/>
</dbReference>
<gene>
    <name evidence="3" type="ORF">STEHIDRAFT_172963</name>
</gene>
<dbReference type="Pfam" id="PF13561">
    <property type="entry name" value="adh_short_C2"/>
    <property type="match status" value="1"/>
</dbReference>
<dbReference type="PANTHER" id="PTHR24321:SF8">
    <property type="entry name" value="ESTRADIOL 17-BETA-DEHYDROGENASE 8-RELATED"/>
    <property type="match status" value="1"/>
</dbReference>
<dbReference type="EMBL" id="JH687400">
    <property type="protein sequence ID" value="EIM80013.1"/>
    <property type="molecule type" value="Genomic_DNA"/>
</dbReference>
<dbReference type="KEGG" id="shs:STEHIDRAFT_172963"/>
<dbReference type="OrthoDB" id="1888931at2759"/>
<name>R7RYV8_STEHR</name>
<dbReference type="AlphaFoldDB" id="R7RYV8"/>
<proteinExistence type="inferred from homology"/>
<dbReference type="RefSeq" id="XP_007310995.1">
    <property type="nucleotide sequence ID" value="XM_007310933.1"/>
</dbReference>
<dbReference type="Gene3D" id="3.40.50.720">
    <property type="entry name" value="NAD(P)-binding Rossmann-like Domain"/>
    <property type="match status" value="1"/>
</dbReference>
<dbReference type="SUPFAM" id="SSF51735">
    <property type="entry name" value="NAD(P)-binding Rossmann-fold domains"/>
    <property type="match status" value="1"/>
</dbReference>
<dbReference type="InterPro" id="IPR002347">
    <property type="entry name" value="SDR_fam"/>
</dbReference>